<sequence>MINRLHQNQRMSGVVTWPANGSMVVVSGQVADDRSLDVAGQTADVLAKIDRLLADAGVSKADALYAYIWLPDIGDFDAMNSVWDKWIVPGSAPARACVEAKLADPALKVEIQVFAHKAS</sequence>
<name>A0A9X3IMY0_9HYPH</name>
<dbReference type="SUPFAM" id="SSF55298">
    <property type="entry name" value="YjgF-like"/>
    <property type="match status" value="1"/>
</dbReference>
<dbReference type="PANTHER" id="PTHR47328:SF1">
    <property type="entry name" value="RUTC FAMILY PROTEIN YOAB"/>
    <property type="match status" value="1"/>
</dbReference>
<evidence type="ECO:0000313" key="3">
    <source>
        <dbReference type="Proteomes" id="UP001144805"/>
    </source>
</evidence>
<comment type="caution">
    <text evidence="2">The sequence shown here is derived from an EMBL/GenBank/DDBJ whole genome shotgun (WGS) entry which is preliminary data.</text>
</comment>
<reference evidence="2" key="1">
    <citation type="submission" date="2022-11" db="EMBL/GenBank/DDBJ databases">
        <title>Biodiversity and phylogenetic relationships of bacteria.</title>
        <authorList>
            <person name="Machado R.A.R."/>
            <person name="Bhat A."/>
            <person name="Loulou A."/>
            <person name="Kallel S."/>
        </authorList>
    </citation>
    <scope>NUCLEOTIDE SEQUENCE</scope>
    <source>
        <strain evidence="2">K-TC2</strain>
    </source>
</reference>
<accession>A0A9X3IMY0</accession>
<gene>
    <name evidence="2" type="ORF">OSH07_19360</name>
</gene>
<dbReference type="InterPro" id="IPR035709">
    <property type="entry name" value="YoaB-like"/>
</dbReference>
<dbReference type="PANTHER" id="PTHR47328">
    <property type="match status" value="1"/>
</dbReference>
<dbReference type="Gene3D" id="3.30.1330.40">
    <property type="entry name" value="RutC-like"/>
    <property type="match status" value="1"/>
</dbReference>
<comment type="similarity">
    <text evidence="1">Belongs to the RutC family.</text>
</comment>
<dbReference type="InterPro" id="IPR006175">
    <property type="entry name" value="YjgF/YER057c/UK114"/>
</dbReference>
<keyword evidence="3" id="KW-1185">Reference proteome</keyword>
<dbReference type="InterPro" id="IPR035959">
    <property type="entry name" value="RutC-like_sf"/>
</dbReference>
<dbReference type="CDD" id="cd06150">
    <property type="entry name" value="YjgF_YER057c_UK114_like_2"/>
    <property type="match status" value="1"/>
</dbReference>
<dbReference type="EMBL" id="JAPKNK010000009">
    <property type="protein sequence ID" value="MCX5571367.1"/>
    <property type="molecule type" value="Genomic_DNA"/>
</dbReference>
<proteinExistence type="inferred from homology"/>
<protein>
    <submittedName>
        <fullName evidence="2">RidA family protein</fullName>
    </submittedName>
</protein>
<dbReference type="PROSITE" id="PS01094">
    <property type="entry name" value="UPF0076"/>
    <property type="match status" value="1"/>
</dbReference>
<dbReference type="AlphaFoldDB" id="A0A9X3IMY0"/>
<organism evidence="2 3">
    <name type="scientific">Kaistia nematophila</name>
    <dbReference type="NCBI Taxonomy" id="2994654"/>
    <lineage>
        <taxon>Bacteria</taxon>
        <taxon>Pseudomonadati</taxon>
        <taxon>Pseudomonadota</taxon>
        <taxon>Alphaproteobacteria</taxon>
        <taxon>Hyphomicrobiales</taxon>
        <taxon>Kaistiaceae</taxon>
        <taxon>Kaistia</taxon>
    </lineage>
</organism>
<dbReference type="Pfam" id="PF01042">
    <property type="entry name" value="Ribonuc_L-PSP"/>
    <property type="match status" value="1"/>
</dbReference>
<evidence type="ECO:0000256" key="1">
    <source>
        <dbReference type="ARBA" id="ARBA00010552"/>
    </source>
</evidence>
<dbReference type="Proteomes" id="UP001144805">
    <property type="component" value="Unassembled WGS sequence"/>
</dbReference>
<dbReference type="RefSeq" id="WP_266340314.1">
    <property type="nucleotide sequence ID" value="NZ_JAPKNK010000009.1"/>
</dbReference>
<evidence type="ECO:0000313" key="2">
    <source>
        <dbReference type="EMBL" id="MCX5571367.1"/>
    </source>
</evidence>
<dbReference type="InterPro" id="IPR019897">
    <property type="entry name" value="RidA_CS"/>
</dbReference>